<feature type="region of interest" description="Disordered" evidence="1">
    <location>
        <begin position="111"/>
        <end position="218"/>
    </location>
</feature>
<protein>
    <submittedName>
        <fullName evidence="2">Uncharacterized protein</fullName>
    </submittedName>
</protein>
<dbReference type="VEuPathDB" id="FungiDB:PPTG_23075"/>
<gene>
    <name evidence="2" type="ORF">L917_09214</name>
</gene>
<organism evidence="2">
    <name type="scientific">Phytophthora nicotianae</name>
    <name type="common">Potato buckeye rot agent</name>
    <name type="synonym">Phytophthora parasitica</name>
    <dbReference type="NCBI Taxonomy" id="4792"/>
    <lineage>
        <taxon>Eukaryota</taxon>
        <taxon>Sar</taxon>
        <taxon>Stramenopiles</taxon>
        <taxon>Oomycota</taxon>
        <taxon>Peronosporomycetes</taxon>
        <taxon>Peronosporales</taxon>
        <taxon>Peronosporaceae</taxon>
        <taxon>Phytophthora</taxon>
    </lineage>
</organism>
<proteinExistence type="predicted"/>
<dbReference type="Proteomes" id="UP000054423">
    <property type="component" value="Unassembled WGS sequence"/>
</dbReference>
<reference evidence="2" key="1">
    <citation type="submission" date="2013-11" db="EMBL/GenBank/DDBJ databases">
        <title>The Genome Sequence of Phytophthora parasitica CHvinca01.</title>
        <authorList>
            <consortium name="The Broad Institute Genomics Platform"/>
            <person name="Russ C."/>
            <person name="Tyler B."/>
            <person name="Panabieres F."/>
            <person name="Shan W."/>
            <person name="Tripathy S."/>
            <person name="Grunwald N."/>
            <person name="Machado M."/>
            <person name="Johnson C.S."/>
            <person name="Arredondo F."/>
            <person name="Hong C."/>
            <person name="Coffey M."/>
            <person name="Young S.K."/>
            <person name="Zeng Q."/>
            <person name="Gargeya S."/>
            <person name="Fitzgerald M."/>
            <person name="Abouelleil A."/>
            <person name="Alvarado L."/>
            <person name="Chapman S.B."/>
            <person name="Gainer-Dewar J."/>
            <person name="Goldberg J."/>
            <person name="Griggs A."/>
            <person name="Gujja S."/>
            <person name="Hansen M."/>
            <person name="Howarth C."/>
            <person name="Imamovic A."/>
            <person name="Ireland A."/>
            <person name="Larimer J."/>
            <person name="McCowan C."/>
            <person name="Murphy C."/>
            <person name="Pearson M."/>
            <person name="Poon T.W."/>
            <person name="Priest M."/>
            <person name="Roberts A."/>
            <person name="Saif S."/>
            <person name="Shea T."/>
            <person name="Sykes S."/>
            <person name="Wortman J."/>
            <person name="Nusbaum C."/>
            <person name="Birren B."/>
        </authorList>
    </citation>
    <scope>NUCLEOTIDE SEQUENCE [LARGE SCALE GENOMIC DNA]</scope>
    <source>
        <strain evidence="2">CHvinca01</strain>
    </source>
</reference>
<dbReference type="AlphaFoldDB" id="W2L555"/>
<name>W2L555_PHYNI</name>
<feature type="compositionally biased region" description="Low complexity" evidence="1">
    <location>
        <begin position="175"/>
        <end position="199"/>
    </location>
</feature>
<evidence type="ECO:0000256" key="1">
    <source>
        <dbReference type="SAM" id="MobiDB-lite"/>
    </source>
</evidence>
<accession>W2L555</accession>
<sequence length="218" mass="23452">MDVPSWHPANQSSDAARRQAMSGEDSASKRVTYETVDTSTEAERELVSTEDESVVLGGGRGLLDPSDRMYLVDQTHLELQARNREKMERQAALQTFRSSALKVQAHKTEIAVTTSGSGKKSPLPVEKKSVVVIKAKKRQATPSGKETTKVKKSRTTSENPTAGKEVQTKSDNLQTPSSSSSSSSSSKKSSSASTTKPSTNNPATALLLQDYSSSSDEE</sequence>
<feature type="region of interest" description="Disordered" evidence="1">
    <location>
        <begin position="1"/>
        <end position="62"/>
    </location>
</feature>
<evidence type="ECO:0000313" key="2">
    <source>
        <dbReference type="EMBL" id="ETL92497.1"/>
    </source>
</evidence>
<dbReference type="EMBL" id="KI679871">
    <property type="protein sequence ID" value="ETL92497.1"/>
    <property type="molecule type" value="Genomic_DNA"/>
</dbReference>
<dbReference type="OrthoDB" id="165832at2759"/>